<dbReference type="Pfam" id="PF00831">
    <property type="entry name" value="Ribosomal_L29"/>
    <property type="match status" value="1"/>
</dbReference>
<dbReference type="GO" id="GO:0006412">
    <property type="term" value="P:translation"/>
    <property type="evidence" value="ECO:0007669"/>
    <property type="project" value="UniProtKB-UniRule"/>
</dbReference>
<comment type="caution">
    <text evidence="6">The sequence shown here is derived from an EMBL/GenBank/DDBJ whole genome shotgun (WGS) entry which is preliminary data.</text>
</comment>
<dbReference type="AlphaFoldDB" id="A0A2M8LGQ8"/>
<dbReference type="SUPFAM" id="SSF46561">
    <property type="entry name" value="Ribosomal protein L29 (L29p)"/>
    <property type="match status" value="1"/>
</dbReference>
<evidence type="ECO:0000256" key="3">
    <source>
        <dbReference type="ARBA" id="ARBA00023274"/>
    </source>
</evidence>
<dbReference type="HAMAP" id="MF_00374">
    <property type="entry name" value="Ribosomal_uL29"/>
    <property type="match status" value="1"/>
</dbReference>
<dbReference type="InterPro" id="IPR036049">
    <property type="entry name" value="Ribosomal_uL29_sf"/>
</dbReference>
<organism evidence="6 7">
    <name type="scientific">Candidatus Uhrbacteria bacterium CG10_big_fil_rev_8_21_14_0_10_48_16</name>
    <dbReference type="NCBI Taxonomy" id="1975038"/>
    <lineage>
        <taxon>Bacteria</taxon>
        <taxon>Candidatus Uhriibacteriota</taxon>
    </lineage>
</organism>
<evidence type="ECO:0000256" key="4">
    <source>
        <dbReference type="ARBA" id="ARBA00035204"/>
    </source>
</evidence>
<evidence type="ECO:0000256" key="2">
    <source>
        <dbReference type="ARBA" id="ARBA00022980"/>
    </source>
</evidence>
<dbReference type="GO" id="GO:1990904">
    <property type="term" value="C:ribonucleoprotein complex"/>
    <property type="evidence" value="ECO:0007669"/>
    <property type="project" value="UniProtKB-KW"/>
</dbReference>
<gene>
    <name evidence="5 6" type="primary">rpmC</name>
    <name evidence="6" type="ORF">COV05_03540</name>
</gene>
<evidence type="ECO:0000256" key="1">
    <source>
        <dbReference type="ARBA" id="ARBA00009254"/>
    </source>
</evidence>
<comment type="similarity">
    <text evidence="1 5">Belongs to the universal ribosomal protein uL29 family.</text>
</comment>
<keyword evidence="2 5" id="KW-0689">Ribosomal protein</keyword>
<dbReference type="Proteomes" id="UP000231436">
    <property type="component" value="Unassembled WGS sequence"/>
</dbReference>
<dbReference type="GO" id="GO:0003735">
    <property type="term" value="F:structural constituent of ribosome"/>
    <property type="evidence" value="ECO:0007669"/>
    <property type="project" value="InterPro"/>
</dbReference>
<reference evidence="7" key="1">
    <citation type="submission" date="2017-09" db="EMBL/GenBank/DDBJ databases">
        <title>Depth-based differentiation of microbial function through sediment-hosted aquifers and enrichment of novel symbionts in the deep terrestrial subsurface.</title>
        <authorList>
            <person name="Probst A.J."/>
            <person name="Ladd B."/>
            <person name="Jarett J.K."/>
            <person name="Geller-Mcgrath D.E."/>
            <person name="Sieber C.M.K."/>
            <person name="Emerson J.B."/>
            <person name="Anantharaman K."/>
            <person name="Thomas B.C."/>
            <person name="Malmstrom R."/>
            <person name="Stieglmeier M."/>
            <person name="Klingl A."/>
            <person name="Woyke T."/>
            <person name="Ryan C.M."/>
            <person name="Banfield J.F."/>
        </authorList>
    </citation>
    <scope>NUCLEOTIDE SEQUENCE [LARGE SCALE GENOMIC DNA]</scope>
</reference>
<sequence>MDVKTLRSKSATVLTKEMDEAYARLKELRFKLSSNQLKNVREVRVLKRGIAKIKTLLAQMEVIETTKSE</sequence>
<protein>
    <recommendedName>
        <fullName evidence="4 5">Large ribosomal subunit protein uL29</fullName>
    </recommendedName>
</protein>
<dbReference type="Gene3D" id="1.10.287.310">
    <property type="match status" value="1"/>
</dbReference>
<dbReference type="EMBL" id="PFEU01000017">
    <property type="protein sequence ID" value="PJE76629.1"/>
    <property type="molecule type" value="Genomic_DNA"/>
</dbReference>
<dbReference type="InterPro" id="IPR001854">
    <property type="entry name" value="Ribosomal_uL29"/>
</dbReference>
<evidence type="ECO:0000256" key="5">
    <source>
        <dbReference type="HAMAP-Rule" id="MF_00374"/>
    </source>
</evidence>
<dbReference type="GO" id="GO:0005840">
    <property type="term" value="C:ribosome"/>
    <property type="evidence" value="ECO:0007669"/>
    <property type="project" value="UniProtKB-KW"/>
</dbReference>
<keyword evidence="3 5" id="KW-0687">Ribonucleoprotein</keyword>
<evidence type="ECO:0000313" key="6">
    <source>
        <dbReference type="EMBL" id="PJE76629.1"/>
    </source>
</evidence>
<proteinExistence type="inferred from homology"/>
<evidence type="ECO:0000313" key="7">
    <source>
        <dbReference type="Proteomes" id="UP000231436"/>
    </source>
</evidence>
<name>A0A2M8LGQ8_9BACT</name>
<dbReference type="NCBIfam" id="TIGR00012">
    <property type="entry name" value="L29"/>
    <property type="match status" value="1"/>
</dbReference>
<accession>A0A2M8LGQ8</accession>